<proteinExistence type="predicted"/>
<organism evidence="1 2">
    <name type="scientific">Dactylosporangium siamense</name>
    <dbReference type="NCBI Taxonomy" id="685454"/>
    <lineage>
        <taxon>Bacteria</taxon>
        <taxon>Bacillati</taxon>
        <taxon>Actinomycetota</taxon>
        <taxon>Actinomycetes</taxon>
        <taxon>Micromonosporales</taxon>
        <taxon>Micromonosporaceae</taxon>
        <taxon>Dactylosporangium</taxon>
    </lineage>
</organism>
<protein>
    <submittedName>
        <fullName evidence="1">Uncharacterized protein</fullName>
    </submittedName>
</protein>
<comment type="caution">
    <text evidence="1">The sequence shown here is derived from an EMBL/GenBank/DDBJ whole genome shotgun (WGS) entry which is preliminary data.</text>
</comment>
<name>A0A919PYU8_9ACTN</name>
<reference evidence="1" key="1">
    <citation type="submission" date="2021-01" db="EMBL/GenBank/DDBJ databases">
        <title>Whole genome shotgun sequence of Dactylosporangium siamense NBRC 106093.</title>
        <authorList>
            <person name="Komaki H."/>
            <person name="Tamura T."/>
        </authorList>
    </citation>
    <scope>NUCLEOTIDE SEQUENCE</scope>
    <source>
        <strain evidence="1">NBRC 106093</strain>
    </source>
</reference>
<evidence type="ECO:0000313" key="1">
    <source>
        <dbReference type="EMBL" id="GIG51063.1"/>
    </source>
</evidence>
<dbReference type="RefSeq" id="WP_203852688.1">
    <property type="nucleotide sequence ID" value="NZ_BAAAVW010000005.1"/>
</dbReference>
<dbReference type="AlphaFoldDB" id="A0A919PYU8"/>
<accession>A0A919PYU8</accession>
<evidence type="ECO:0000313" key="2">
    <source>
        <dbReference type="Proteomes" id="UP000660611"/>
    </source>
</evidence>
<sequence length="98" mass="10492">MIEATRRDDDWLLDAEVRAAVRRLADEDGGWQAGPGLPWALLPLEPVHLLTALPAVGDHGVPDGVPGMVAEALRAVGATTLVEELAEDLLRHRACVLL</sequence>
<dbReference type="EMBL" id="BONQ01000147">
    <property type="protein sequence ID" value="GIG51063.1"/>
    <property type="molecule type" value="Genomic_DNA"/>
</dbReference>
<gene>
    <name evidence="1" type="ORF">Dsi01nite_091040</name>
</gene>
<dbReference type="Proteomes" id="UP000660611">
    <property type="component" value="Unassembled WGS sequence"/>
</dbReference>
<keyword evidence="2" id="KW-1185">Reference proteome</keyword>